<comment type="pathway">
    <text evidence="1">Carbohydrate degradation; glycolysis; D-glyceraldehyde 3-phosphate from glycerone phosphate: step 1/1.</text>
</comment>
<dbReference type="PANTHER" id="PTHR21139:SF42">
    <property type="entry name" value="TRIOSEPHOSPHATE ISOMERASE"/>
    <property type="match status" value="1"/>
</dbReference>
<dbReference type="EC" id="5.3.1.1" evidence="2"/>
<dbReference type="PANTHER" id="PTHR21139">
    <property type="entry name" value="TRIOSEPHOSPHATE ISOMERASE"/>
    <property type="match status" value="1"/>
</dbReference>
<accession>A0A0F9NM43</accession>
<evidence type="ECO:0000256" key="1">
    <source>
        <dbReference type="ARBA" id="ARBA00004680"/>
    </source>
</evidence>
<dbReference type="FunFam" id="3.20.20.70:FF:000016">
    <property type="entry name" value="Triosephosphate isomerase"/>
    <property type="match status" value="1"/>
</dbReference>
<dbReference type="Gene3D" id="3.20.20.70">
    <property type="entry name" value="Aldolase class I"/>
    <property type="match status" value="1"/>
</dbReference>
<dbReference type="InterPro" id="IPR000652">
    <property type="entry name" value="Triosephosphate_isomerase"/>
</dbReference>
<dbReference type="PROSITE" id="PS00171">
    <property type="entry name" value="TIM_1"/>
    <property type="match status" value="1"/>
</dbReference>
<dbReference type="InterPro" id="IPR035990">
    <property type="entry name" value="TIM_sf"/>
</dbReference>
<dbReference type="Pfam" id="PF00121">
    <property type="entry name" value="TIM"/>
    <property type="match status" value="1"/>
</dbReference>
<keyword evidence="5" id="KW-0324">Glycolysis</keyword>
<keyword evidence="6" id="KW-0413">Isomerase</keyword>
<evidence type="ECO:0000256" key="2">
    <source>
        <dbReference type="ARBA" id="ARBA00011940"/>
    </source>
</evidence>
<dbReference type="PROSITE" id="PS51440">
    <property type="entry name" value="TIM_2"/>
    <property type="match status" value="1"/>
</dbReference>
<dbReference type="GO" id="GO:0006096">
    <property type="term" value="P:glycolytic process"/>
    <property type="evidence" value="ECO:0007669"/>
    <property type="project" value="UniProtKB-KW"/>
</dbReference>
<dbReference type="GO" id="GO:0046166">
    <property type="term" value="P:glyceraldehyde-3-phosphate biosynthetic process"/>
    <property type="evidence" value="ECO:0007669"/>
    <property type="project" value="TreeGrafter"/>
</dbReference>
<name>A0A0F9NM43_9ZZZZ</name>
<evidence type="ECO:0000256" key="6">
    <source>
        <dbReference type="ARBA" id="ARBA00023235"/>
    </source>
</evidence>
<dbReference type="CDD" id="cd00311">
    <property type="entry name" value="TIM"/>
    <property type="match status" value="1"/>
</dbReference>
<evidence type="ECO:0000256" key="5">
    <source>
        <dbReference type="ARBA" id="ARBA00023152"/>
    </source>
</evidence>
<dbReference type="GO" id="GO:0005829">
    <property type="term" value="C:cytosol"/>
    <property type="evidence" value="ECO:0007669"/>
    <property type="project" value="TreeGrafter"/>
</dbReference>
<gene>
    <name evidence="7" type="ORF">LCGC14_1244910</name>
</gene>
<dbReference type="NCBIfam" id="TIGR00419">
    <property type="entry name" value="tim"/>
    <property type="match status" value="1"/>
</dbReference>
<protein>
    <recommendedName>
        <fullName evidence="2">triose-phosphate isomerase</fullName>
        <ecNumber evidence="2">5.3.1.1</ecNumber>
    </recommendedName>
</protein>
<dbReference type="SUPFAM" id="SSF51351">
    <property type="entry name" value="Triosephosphate isomerase (TIM)"/>
    <property type="match status" value="1"/>
</dbReference>
<dbReference type="InterPro" id="IPR022896">
    <property type="entry name" value="TrioseP_Isoase_bac/euk"/>
</dbReference>
<evidence type="ECO:0000256" key="4">
    <source>
        <dbReference type="ARBA" id="ARBA00022490"/>
    </source>
</evidence>
<dbReference type="AlphaFoldDB" id="A0A0F9NM43"/>
<comment type="caution">
    <text evidence="7">The sequence shown here is derived from an EMBL/GenBank/DDBJ whole genome shotgun (WGS) entry which is preliminary data.</text>
</comment>
<keyword evidence="4" id="KW-0963">Cytoplasm</keyword>
<dbReference type="GO" id="GO:0019563">
    <property type="term" value="P:glycerol catabolic process"/>
    <property type="evidence" value="ECO:0007669"/>
    <property type="project" value="TreeGrafter"/>
</dbReference>
<evidence type="ECO:0000256" key="3">
    <source>
        <dbReference type="ARBA" id="ARBA00022432"/>
    </source>
</evidence>
<dbReference type="HAMAP" id="MF_00147_B">
    <property type="entry name" value="TIM_B"/>
    <property type="match status" value="1"/>
</dbReference>
<proteinExistence type="inferred from homology"/>
<dbReference type="InterPro" id="IPR020861">
    <property type="entry name" value="Triosephosphate_isomerase_AS"/>
</dbReference>
<evidence type="ECO:0000313" key="7">
    <source>
        <dbReference type="EMBL" id="KKM89815.1"/>
    </source>
</evidence>
<reference evidence="7" key="1">
    <citation type="journal article" date="2015" name="Nature">
        <title>Complex archaea that bridge the gap between prokaryotes and eukaryotes.</title>
        <authorList>
            <person name="Spang A."/>
            <person name="Saw J.H."/>
            <person name="Jorgensen S.L."/>
            <person name="Zaremba-Niedzwiedzka K."/>
            <person name="Martijn J."/>
            <person name="Lind A.E."/>
            <person name="van Eijk R."/>
            <person name="Schleper C."/>
            <person name="Guy L."/>
            <person name="Ettema T.J."/>
        </authorList>
    </citation>
    <scope>NUCLEOTIDE SEQUENCE</scope>
</reference>
<sequence length="268" mass="28808">MFNIVNQDVIVRKPLVAGNWKMNGTSASNALLLGKILAQKNTFISAEVAIFPSAVYLQQVQMALQGSGLSWGTQNLSQFRQGAYTGEISAAMLKDFGCKYVLIGHSERRCLYAELDLDQNVLDNIVAEKYEMALSEGVTPILCIGETPEEHATGQTEEVVARLLDILINKNGAKALAQTVLAYEPVWAIGTGKSASPEWAQEVHSFMRERLAKHDPATAESIQILYGGSVKGDNAAPLFSMPDIDGGLVGGASLDAVEFVKICQAACS</sequence>
<dbReference type="InterPro" id="IPR013785">
    <property type="entry name" value="Aldolase_TIM"/>
</dbReference>
<keyword evidence="3" id="KW-0312">Gluconeogenesis</keyword>
<dbReference type="EMBL" id="LAZR01006762">
    <property type="protein sequence ID" value="KKM89815.1"/>
    <property type="molecule type" value="Genomic_DNA"/>
</dbReference>
<dbReference type="GO" id="GO:0004807">
    <property type="term" value="F:triose-phosphate isomerase activity"/>
    <property type="evidence" value="ECO:0007669"/>
    <property type="project" value="UniProtKB-EC"/>
</dbReference>
<organism evidence="7">
    <name type="scientific">marine sediment metagenome</name>
    <dbReference type="NCBI Taxonomy" id="412755"/>
    <lineage>
        <taxon>unclassified sequences</taxon>
        <taxon>metagenomes</taxon>
        <taxon>ecological metagenomes</taxon>
    </lineage>
</organism>
<dbReference type="GO" id="GO:0006094">
    <property type="term" value="P:gluconeogenesis"/>
    <property type="evidence" value="ECO:0007669"/>
    <property type="project" value="UniProtKB-KW"/>
</dbReference>